<keyword evidence="5 9" id="KW-0732">Signal</keyword>
<keyword evidence="6 9" id="KW-0472">Membrane</keyword>
<keyword evidence="3 9" id="KW-0336">GPI-anchor</keyword>
<comment type="function">
    <text evidence="9">Splits internally a 1,3-beta-glucan molecule and transfers the newly generated reducing end (the donor) to the non-reducing end of another 1,3-beta-glucan molecule (the acceptor) forming a 1,3-beta linkage, resulting in the elongation of 1,3-beta-glucan chains in the cell wall.</text>
</comment>
<dbReference type="RefSeq" id="XP_016756136.1">
    <property type="nucleotide sequence ID" value="XM_016907376.1"/>
</dbReference>
<feature type="chain" id="PRO_5005140298" description="1,3-beta-glucanosyltransferase" evidence="9">
    <location>
        <begin position="19"/>
        <end position="465"/>
    </location>
</feature>
<feature type="region of interest" description="Disordered" evidence="10">
    <location>
        <begin position="374"/>
        <end position="439"/>
    </location>
</feature>
<dbReference type="GO" id="GO:0016787">
    <property type="term" value="F:hydrolase activity"/>
    <property type="evidence" value="ECO:0007669"/>
    <property type="project" value="UniProtKB-KW"/>
</dbReference>
<evidence type="ECO:0000256" key="8">
    <source>
        <dbReference type="ARBA" id="ARBA00023288"/>
    </source>
</evidence>
<feature type="compositionally biased region" description="Polar residues" evidence="10">
    <location>
        <begin position="392"/>
        <end position="410"/>
    </location>
</feature>
<keyword evidence="7" id="KW-0325">Glycoprotein</keyword>
<name>M3C7Z8_SPHMS</name>
<keyword evidence="11" id="KW-0378">Hydrolase</keyword>
<dbReference type="OMA" id="CADFFAC"/>
<dbReference type="OrthoDB" id="421038at2759"/>
<sequence>MKGTFSAAALALASLTSAKIIPRQSGNLPTVTSEGNAFWTSNGERFYIRGVAYQPGGAADAQDPMLDLDTFRNDVEAFKELGINTIRIYTIDNSANHDEAMKLLDDAGIYLSLDVNTPKASLNRENIDSLHASYNDVYLQSVFATVDAFAGYNNLLLFFSANEVINARNNTNAAPYIKAVTRDIRNYIRAQSSRPIPVGYSSADVAENIEAQANYFACGEDEIARSDFFAFNDYSWCDPSDFRKSGWDQKVQTYKNYSLPIFLSEFGCITNRRDWNEIAALYSENMTIAYSGGLAYEYTLEANGYGLVEMGSDGKAVPNEDFDRLKAAYAATPNPTGDGGATRDARPVPECPPESDEWHVSTALLPAMPEGAEKFMKDGAGAGPGLDADTQWAGTPTTTAADLSDGVSTTEAEDTNYSASGSGGNGGNGGNSTGGGNESGAASLSFSPAAVMTVGVLAAVFAVGL</sequence>
<dbReference type="EC" id="2.4.1.-" evidence="9"/>
<dbReference type="AlphaFoldDB" id="M3C7Z8"/>
<comment type="subcellular location">
    <subcellularLocation>
        <location evidence="1 9">Cell membrane</location>
        <topology evidence="1 9">Lipid-anchor</topology>
        <topology evidence="1 9">GPI-anchor</topology>
    </subcellularLocation>
</comment>
<dbReference type="SUPFAM" id="SSF51445">
    <property type="entry name" value="(Trans)glycosidases"/>
    <property type="match status" value="1"/>
</dbReference>
<dbReference type="Pfam" id="PF03198">
    <property type="entry name" value="Glyco_hydro_72"/>
    <property type="match status" value="1"/>
</dbReference>
<gene>
    <name evidence="11" type="ORF">SEPMUDRAFT_152325</name>
</gene>
<accession>M3C7Z8</accession>
<dbReference type="Gene3D" id="3.20.20.80">
    <property type="entry name" value="Glycosidases"/>
    <property type="match status" value="1"/>
</dbReference>
<keyword evidence="12" id="KW-1185">Reference proteome</keyword>
<evidence type="ECO:0000256" key="3">
    <source>
        <dbReference type="ARBA" id="ARBA00022622"/>
    </source>
</evidence>
<dbReference type="GO" id="GO:0098552">
    <property type="term" value="C:side of membrane"/>
    <property type="evidence" value="ECO:0007669"/>
    <property type="project" value="UniProtKB-KW"/>
</dbReference>
<dbReference type="InterPro" id="IPR017853">
    <property type="entry name" value="GH"/>
</dbReference>
<dbReference type="GO" id="GO:0071970">
    <property type="term" value="P:fungal-type cell wall (1-&gt;3)-beta-D-glucan biosynthetic process"/>
    <property type="evidence" value="ECO:0007669"/>
    <property type="project" value="TreeGrafter"/>
</dbReference>
<dbReference type="GeneID" id="27904513"/>
<evidence type="ECO:0000256" key="9">
    <source>
        <dbReference type="RuleBase" id="RU361209"/>
    </source>
</evidence>
<evidence type="ECO:0000256" key="4">
    <source>
        <dbReference type="ARBA" id="ARBA00022679"/>
    </source>
</evidence>
<proteinExistence type="inferred from homology"/>
<evidence type="ECO:0000313" key="11">
    <source>
        <dbReference type="EMBL" id="EMF08015.1"/>
    </source>
</evidence>
<dbReference type="PANTHER" id="PTHR31468:SF5">
    <property type="entry name" value="1,3-BETA-GLUCANOSYLTRANSFERASE GAS5"/>
    <property type="match status" value="1"/>
</dbReference>
<evidence type="ECO:0000256" key="5">
    <source>
        <dbReference type="ARBA" id="ARBA00022729"/>
    </source>
</evidence>
<evidence type="ECO:0000313" key="12">
    <source>
        <dbReference type="Proteomes" id="UP000016931"/>
    </source>
</evidence>
<dbReference type="GO" id="GO:0005886">
    <property type="term" value="C:plasma membrane"/>
    <property type="evidence" value="ECO:0007669"/>
    <property type="project" value="UniProtKB-SubCell"/>
</dbReference>
<evidence type="ECO:0000256" key="6">
    <source>
        <dbReference type="ARBA" id="ARBA00023136"/>
    </source>
</evidence>
<dbReference type="GO" id="GO:0031505">
    <property type="term" value="P:fungal-type cell wall organization"/>
    <property type="evidence" value="ECO:0007669"/>
    <property type="project" value="TreeGrafter"/>
</dbReference>
<comment type="similarity">
    <text evidence="2 9">Belongs to the glycosyl hydrolase 72 family.</text>
</comment>
<feature type="region of interest" description="Disordered" evidence="10">
    <location>
        <begin position="330"/>
        <end position="356"/>
    </location>
</feature>
<organism evidence="11 12">
    <name type="scientific">Sphaerulina musiva (strain SO2202)</name>
    <name type="common">Poplar stem canker fungus</name>
    <name type="synonym">Septoria musiva</name>
    <dbReference type="NCBI Taxonomy" id="692275"/>
    <lineage>
        <taxon>Eukaryota</taxon>
        <taxon>Fungi</taxon>
        <taxon>Dikarya</taxon>
        <taxon>Ascomycota</taxon>
        <taxon>Pezizomycotina</taxon>
        <taxon>Dothideomycetes</taxon>
        <taxon>Dothideomycetidae</taxon>
        <taxon>Mycosphaerellales</taxon>
        <taxon>Mycosphaerellaceae</taxon>
        <taxon>Sphaerulina</taxon>
    </lineage>
</organism>
<dbReference type="HOGENOM" id="CLU_021855_1_0_1"/>
<evidence type="ECO:0000256" key="10">
    <source>
        <dbReference type="SAM" id="MobiDB-lite"/>
    </source>
</evidence>
<protein>
    <recommendedName>
        <fullName evidence="9">1,3-beta-glucanosyltransferase</fullName>
        <ecNumber evidence="9">2.4.1.-</ecNumber>
    </recommendedName>
</protein>
<dbReference type="eggNOG" id="ENOG502SJ5Z">
    <property type="taxonomic scope" value="Eukaryota"/>
</dbReference>
<reference evidence="11 12" key="1">
    <citation type="journal article" date="2012" name="PLoS Pathog.">
        <title>Diverse lifestyles and strategies of plant pathogenesis encoded in the genomes of eighteen Dothideomycetes fungi.</title>
        <authorList>
            <person name="Ohm R.A."/>
            <person name="Feau N."/>
            <person name="Henrissat B."/>
            <person name="Schoch C.L."/>
            <person name="Horwitz B.A."/>
            <person name="Barry K.W."/>
            <person name="Condon B.J."/>
            <person name="Copeland A.C."/>
            <person name="Dhillon B."/>
            <person name="Glaser F."/>
            <person name="Hesse C.N."/>
            <person name="Kosti I."/>
            <person name="LaButti K."/>
            <person name="Lindquist E.A."/>
            <person name="Lucas S."/>
            <person name="Salamov A.A."/>
            <person name="Bradshaw R.E."/>
            <person name="Ciuffetti L."/>
            <person name="Hamelin R.C."/>
            <person name="Kema G.H.J."/>
            <person name="Lawrence C."/>
            <person name="Scott J.A."/>
            <person name="Spatafora J.W."/>
            <person name="Turgeon B.G."/>
            <person name="de Wit P.J.G.M."/>
            <person name="Zhong S."/>
            <person name="Goodwin S.B."/>
            <person name="Grigoriev I.V."/>
        </authorList>
    </citation>
    <scope>NUCLEOTIDE SEQUENCE [LARGE SCALE GENOMIC DNA]</scope>
    <source>
        <strain evidence="11 12">SO2202</strain>
    </source>
</reference>
<feature type="signal peptide" evidence="9">
    <location>
        <begin position="1"/>
        <end position="18"/>
    </location>
</feature>
<dbReference type="EMBL" id="KB456272">
    <property type="protein sequence ID" value="EMF08015.1"/>
    <property type="molecule type" value="Genomic_DNA"/>
</dbReference>
<evidence type="ECO:0000256" key="7">
    <source>
        <dbReference type="ARBA" id="ARBA00023180"/>
    </source>
</evidence>
<keyword evidence="4 9" id="KW-0808">Transferase</keyword>
<dbReference type="PANTHER" id="PTHR31468">
    <property type="entry name" value="1,3-BETA-GLUCANOSYLTRANSFERASE GAS1"/>
    <property type="match status" value="1"/>
</dbReference>
<dbReference type="Proteomes" id="UP000016931">
    <property type="component" value="Unassembled WGS sequence"/>
</dbReference>
<dbReference type="GO" id="GO:0042124">
    <property type="term" value="F:1,3-beta-glucanosyltransferase activity"/>
    <property type="evidence" value="ECO:0007669"/>
    <property type="project" value="TreeGrafter"/>
</dbReference>
<dbReference type="InterPro" id="IPR004886">
    <property type="entry name" value="Glucanosyltransferase"/>
</dbReference>
<keyword evidence="8 9" id="KW-0449">Lipoprotein</keyword>
<dbReference type="STRING" id="692275.M3C7Z8"/>
<evidence type="ECO:0000256" key="2">
    <source>
        <dbReference type="ARBA" id="ARBA00007528"/>
    </source>
</evidence>
<evidence type="ECO:0000256" key="1">
    <source>
        <dbReference type="ARBA" id="ARBA00004609"/>
    </source>
</evidence>
<feature type="compositionally biased region" description="Gly residues" evidence="10">
    <location>
        <begin position="421"/>
        <end position="438"/>
    </location>
</feature>